<dbReference type="Gene3D" id="2.60.120.620">
    <property type="entry name" value="q2cbj1_9rhob like domain"/>
    <property type="match status" value="1"/>
</dbReference>
<accession>I0YQI4</accession>
<dbReference type="AlphaFoldDB" id="I0YQI4"/>
<dbReference type="KEGG" id="csl:COCSUDRAFT_57220"/>
<evidence type="ECO:0008006" key="3">
    <source>
        <dbReference type="Google" id="ProtNLM"/>
    </source>
</evidence>
<dbReference type="eggNOG" id="ENOG502S0B1">
    <property type="taxonomic scope" value="Eukaryota"/>
</dbReference>
<gene>
    <name evidence="1" type="ORF">COCSUDRAFT_57220</name>
</gene>
<keyword evidence="2" id="KW-1185">Reference proteome</keyword>
<comment type="caution">
    <text evidence="1">The sequence shown here is derived from an EMBL/GenBank/DDBJ whole genome shotgun (WGS) entry which is preliminary data.</text>
</comment>
<evidence type="ECO:0000313" key="1">
    <source>
        <dbReference type="EMBL" id="EIE20653.1"/>
    </source>
</evidence>
<dbReference type="RefSeq" id="XP_005645197.1">
    <property type="nucleotide sequence ID" value="XM_005645140.1"/>
</dbReference>
<evidence type="ECO:0000313" key="2">
    <source>
        <dbReference type="Proteomes" id="UP000007264"/>
    </source>
</evidence>
<dbReference type="EMBL" id="AGSI01000014">
    <property type="protein sequence ID" value="EIE20653.1"/>
    <property type="molecule type" value="Genomic_DNA"/>
</dbReference>
<reference evidence="1 2" key="1">
    <citation type="journal article" date="2012" name="Genome Biol.">
        <title>The genome of the polar eukaryotic microalga coccomyxa subellipsoidea reveals traits of cold adaptation.</title>
        <authorList>
            <person name="Blanc G."/>
            <person name="Agarkova I."/>
            <person name="Grimwood J."/>
            <person name="Kuo A."/>
            <person name="Brueggeman A."/>
            <person name="Dunigan D."/>
            <person name="Gurnon J."/>
            <person name="Ladunga I."/>
            <person name="Lindquist E."/>
            <person name="Lucas S."/>
            <person name="Pangilinan J."/>
            <person name="Proschold T."/>
            <person name="Salamov A."/>
            <person name="Schmutz J."/>
            <person name="Weeks D."/>
            <person name="Yamada T."/>
            <person name="Claverie J.M."/>
            <person name="Grigoriev I."/>
            <person name="Van Etten J."/>
            <person name="Lomsadze A."/>
            <person name="Borodovsky M."/>
        </authorList>
    </citation>
    <scope>NUCLEOTIDE SEQUENCE [LARGE SCALE GENOMIC DNA]</scope>
    <source>
        <strain evidence="1 2">C-169</strain>
    </source>
</reference>
<organism evidence="1 2">
    <name type="scientific">Coccomyxa subellipsoidea (strain C-169)</name>
    <name type="common">Green microalga</name>
    <dbReference type="NCBI Taxonomy" id="574566"/>
    <lineage>
        <taxon>Eukaryota</taxon>
        <taxon>Viridiplantae</taxon>
        <taxon>Chlorophyta</taxon>
        <taxon>core chlorophytes</taxon>
        <taxon>Trebouxiophyceae</taxon>
        <taxon>Trebouxiophyceae incertae sedis</taxon>
        <taxon>Coccomyxaceae</taxon>
        <taxon>Coccomyxa</taxon>
        <taxon>Coccomyxa subellipsoidea</taxon>
    </lineage>
</organism>
<dbReference type="PANTHER" id="PTHR33099:SF7">
    <property type="entry name" value="MYND-TYPE DOMAIN-CONTAINING PROTEIN"/>
    <property type="match status" value="1"/>
</dbReference>
<dbReference type="GeneID" id="17038632"/>
<name>I0YQI4_COCSC</name>
<dbReference type="Proteomes" id="UP000007264">
    <property type="component" value="Unassembled WGS sequence"/>
</dbReference>
<sequence length="461" mass="50702">MYQNIEKTGVDSLVTLAPKAIIERIKLAASGVKATFACGGSVKCPKPVRILFSDDGASIETQPKVLELPKNGDNASALENLVAACSAATFGKMNPDNPKEGADVLDLSYRKALKLDADCFDVNINLAELGILAKVKRLMAPDAADLRAELYKLNIHWTGDFFKAHVDTPRSADMLGSLVIALPCLHEGGRLTVEHGIECQTFDWSLTELPNAPLLQWGAFYSDCIHEVHPMTSGARITITYNLMAVKAEDPPLRGVNPSSLALRQILDEALQTDGFLEKGGTLAFGCQHEYHHNSDAFLDSHFRFQADLKLLLKGADACVVAVARDLGLKVDINPLFKNENNYEREYDSEGNPLAPEELERRRATEYVGKEFGLGIHDFVDQDAASVARLGNYSAAKNRGVEKRWDLIWCHGLEHHEVAEVYLAYGNEYSNEVMYSYAVILIEVPPMAQRKLGPASNSAEQ</sequence>
<proteinExistence type="predicted"/>
<dbReference type="PANTHER" id="PTHR33099">
    <property type="entry name" value="FE2OG DIOXYGENASE DOMAIN-CONTAINING PROTEIN"/>
    <property type="match status" value="1"/>
</dbReference>
<dbReference type="OrthoDB" id="542426at2759"/>
<protein>
    <recommendedName>
        <fullName evidence="3">Fe2OG dioxygenase domain-containing protein</fullName>
    </recommendedName>
</protein>